<dbReference type="Gene3D" id="3.30.420.40">
    <property type="match status" value="2"/>
</dbReference>
<protein>
    <submittedName>
        <fullName evidence="2">Pilus assembly protein PilM</fullName>
    </submittedName>
</protein>
<dbReference type="Proteomes" id="UP000182517">
    <property type="component" value="Chromosome"/>
</dbReference>
<organism evidence="2 3">
    <name type="scientific">Syntrophotalea acetylenivorans</name>
    <dbReference type="NCBI Taxonomy" id="1842532"/>
    <lineage>
        <taxon>Bacteria</taxon>
        <taxon>Pseudomonadati</taxon>
        <taxon>Thermodesulfobacteriota</taxon>
        <taxon>Desulfuromonadia</taxon>
        <taxon>Desulfuromonadales</taxon>
        <taxon>Syntrophotaleaceae</taxon>
        <taxon>Syntrophotalea</taxon>
    </lineage>
</organism>
<proteinExistence type="predicted"/>
<keyword evidence="3" id="KW-1185">Reference proteome</keyword>
<dbReference type="EMBL" id="CP015519">
    <property type="protein sequence ID" value="APG28920.1"/>
    <property type="molecule type" value="Genomic_DNA"/>
</dbReference>
<dbReference type="SUPFAM" id="SSF53067">
    <property type="entry name" value="Actin-like ATPase domain"/>
    <property type="match status" value="2"/>
</dbReference>
<name>A0A1L3GSS9_9BACT</name>
<dbReference type="STRING" id="1842532.A7E78_14455"/>
<dbReference type="KEGG" id="pef:A7E78_14455"/>
<evidence type="ECO:0000313" key="2">
    <source>
        <dbReference type="EMBL" id="APG28920.1"/>
    </source>
</evidence>
<gene>
    <name evidence="2" type="ORF">A7E78_14455</name>
</gene>
<dbReference type="SMART" id="SM00842">
    <property type="entry name" value="FtsA"/>
    <property type="match status" value="1"/>
</dbReference>
<dbReference type="GO" id="GO:0051301">
    <property type="term" value="P:cell division"/>
    <property type="evidence" value="ECO:0007669"/>
    <property type="project" value="InterPro"/>
</dbReference>
<dbReference type="Gene3D" id="3.30.1490.300">
    <property type="match status" value="1"/>
</dbReference>
<dbReference type="Pfam" id="PF11104">
    <property type="entry name" value="PilM_2"/>
    <property type="match status" value="1"/>
</dbReference>
<dbReference type="NCBIfam" id="TIGR01175">
    <property type="entry name" value="pilM"/>
    <property type="match status" value="1"/>
</dbReference>
<dbReference type="AlphaFoldDB" id="A0A1L3GSS9"/>
<dbReference type="InterPro" id="IPR050696">
    <property type="entry name" value="FtsA/MreB"/>
</dbReference>
<dbReference type="PANTHER" id="PTHR32432:SF3">
    <property type="entry name" value="ETHANOLAMINE UTILIZATION PROTEIN EUTJ"/>
    <property type="match status" value="1"/>
</dbReference>
<dbReference type="CDD" id="cd24049">
    <property type="entry name" value="ASKHA_NBD_PilM"/>
    <property type="match status" value="1"/>
</dbReference>
<dbReference type="InterPro" id="IPR005883">
    <property type="entry name" value="PilM"/>
</dbReference>
<evidence type="ECO:0000313" key="3">
    <source>
        <dbReference type="Proteomes" id="UP000182517"/>
    </source>
</evidence>
<dbReference type="RefSeq" id="WP_072284944.1">
    <property type="nucleotide sequence ID" value="NZ_CP015519.1"/>
</dbReference>
<reference evidence="2 3" key="1">
    <citation type="journal article" date="2017" name="Genome Announc.">
        <title>Complete Genome Sequences of Two Acetylene-Fermenting Pelobacter acetylenicus Strains.</title>
        <authorList>
            <person name="Sutton J.M."/>
            <person name="Baesman S.M."/>
            <person name="Fierst J.L."/>
            <person name="Poret-Peterson A.T."/>
            <person name="Oremland R.S."/>
            <person name="Dunlap D.S."/>
            <person name="Akob D.M."/>
        </authorList>
    </citation>
    <scope>NUCLEOTIDE SEQUENCE [LARGE SCALE GENOMIC DNA]</scope>
    <source>
        <strain evidence="2 3">SFB93</strain>
    </source>
</reference>
<accession>A0A1L3GSS9</accession>
<dbReference type="InterPro" id="IPR003494">
    <property type="entry name" value="SHS2_FtsA"/>
</dbReference>
<dbReference type="InterPro" id="IPR043129">
    <property type="entry name" value="ATPase_NBD"/>
</dbReference>
<dbReference type="OrthoDB" id="9773403at2"/>
<sequence length="355" mass="38446">MLQGLFGIKKDIVGIDVGSSSVKLVQLKAVKGGYQLLNLGIAQLPPEAIVDNTVMDSVAVVDSIRNLVENQKVKTKNVAASVSGHSVIIRKITMPIMTEEEVEASIEWEAEQFIPFEISEVNLDFQIVGPDPKDPAQMNVILVAAKKDFVNEGLTVFHECGLNPVVLDIDSFAIENAFQANYDVEEGEIVALINVGASTMNVNVLKEGVSVFTRDLQTGGNMFNEEIQKRLGINSEEAEQAKLGGEVGEIDTAVLAEVMSEAADTLAQEIQRSLDYFSATSTDDKVTKLFISGGVSKTSGIDQAFEQRLGVPVEILDPFRRIEVNEDLFDPAYVQAVGPLFAVGVGLAMRRLGDK</sequence>
<feature type="domain" description="SHS2" evidence="1">
    <location>
        <begin position="12"/>
        <end position="178"/>
    </location>
</feature>
<dbReference type="PIRSF" id="PIRSF019169">
    <property type="entry name" value="PilM"/>
    <property type="match status" value="1"/>
</dbReference>
<dbReference type="PANTHER" id="PTHR32432">
    <property type="entry name" value="CELL DIVISION PROTEIN FTSA-RELATED"/>
    <property type="match status" value="1"/>
</dbReference>
<evidence type="ECO:0000259" key="1">
    <source>
        <dbReference type="SMART" id="SM00842"/>
    </source>
</evidence>